<proteinExistence type="predicted"/>
<evidence type="ECO:0000313" key="6">
    <source>
        <dbReference type="Proteomes" id="UP000306509"/>
    </source>
</evidence>
<evidence type="ECO:0000256" key="3">
    <source>
        <dbReference type="ARBA" id="ARBA00023159"/>
    </source>
</evidence>
<organism evidence="5 6">
    <name type="scientific">Robinsoniella peoriensis</name>
    <dbReference type="NCBI Taxonomy" id="180332"/>
    <lineage>
        <taxon>Bacteria</taxon>
        <taxon>Bacillati</taxon>
        <taxon>Bacillota</taxon>
        <taxon>Clostridia</taxon>
        <taxon>Lachnospirales</taxon>
        <taxon>Lachnospiraceae</taxon>
        <taxon>Robinsoniella</taxon>
    </lineage>
</organism>
<dbReference type="SMART" id="SM00850">
    <property type="entry name" value="LytTR"/>
    <property type="match status" value="1"/>
</dbReference>
<dbReference type="PANTHER" id="PTHR37299">
    <property type="entry name" value="TRANSCRIPTIONAL REGULATOR-RELATED"/>
    <property type="match status" value="1"/>
</dbReference>
<keyword evidence="2" id="KW-0902">Two-component regulatory system</keyword>
<keyword evidence="1" id="KW-0963">Cytoplasm</keyword>
<accession>A0A4V6HRC2</accession>
<dbReference type="Pfam" id="PF04397">
    <property type="entry name" value="LytTR"/>
    <property type="match status" value="1"/>
</dbReference>
<evidence type="ECO:0000256" key="2">
    <source>
        <dbReference type="ARBA" id="ARBA00023012"/>
    </source>
</evidence>
<keyword evidence="6" id="KW-1185">Reference proteome</keyword>
<evidence type="ECO:0000313" key="5">
    <source>
        <dbReference type="EMBL" id="TLC98497.1"/>
    </source>
</evidence>
<name>A0A4V6HRC2_9FIRM</name>
<dbReference type="Proteomes" id="UP000306509">
    <property type="component" value="Unassembled WGS sequence"/>
</dbReference>
<gene>
    <name evidence="5" type="primary">ypdB_9</name>
    <name evidence="5" type="ORF">DSM106044_04607</name>
</gene>
<keyword evidence="3" id="KW-0010">Activator</keyword>
<reference evidence="5 6" key="1">
    <citation type="journal article" date="2019" name="Anaerobe">
        <title>Detection of Robinsoniella peoriensis in multiple bone samples of a trauma patient.</title>
        <authorList>
            <person name="Schrottner P."/>
            <person name="Hartwich K."/>
            <person name="Bunk B."/>
            <person name="Schober I."/>
            <person name="Helbig S."/>
            <person name="Rudolph W.W."/>
            <person name="Gunzer F."/>
        </authorList>
    </citation>
    <scope>NUCLEOTIDE SEQUENCE [LARGE SCALE GENOMIC DNA]</scope>
    <source>
        <strain evidence="5 6">DSM 106044</strain>
    </source>
</reference>
<dbReference type="AlphaFoldDB" id="A0A4V6HRC2"/>
<sequence>MIEFTDKDVNNQLSNFLVKFGETALVRALYSYESTSPSYICKSKTKIVKLKISDIYFIESYGHHIYIHTDHGTHKKYGNLKEEESILKPFGFIRCHQSYLVSLNKIQKIEDKQIQLKNGCKIFISRNLVQNVIQLFHEWQPVIQ</sequence>
<dbReference type="InterPro" id="IPR007492">
    <property type="entry name" value="LytTR_DNA-bd_dom"/>
</dbReference>
<dbReference type="RefSeq" id="WP_161597424.1">
    <property type="nucleotide sequence ID" value="NZ_QGQD01000092.1"/>
</dbReference>
<dbReference type="EMBL" id="QGQD01000092">
    <property type="protein sequence ID" value="TLC98497.1"/>
    <property type="molecule type" value="Genomic_DNA"/>
</dbReference>
<comment type="caution">
    <text evidence="5">The sequence shown here is derived from an EMBL/GenBank/DDBJ whole genome shotgun (WGS) entry which is preliminary data.</text>
</comment>
<dbReference type="GO" id="GO:0003677">
    <property type="term" value="F:DNA binding"/>
    <property type="evidence" value="ECO:0007669"/>
    <property type="project" value="InterPro"/>
</dbReference>
<dbReference type="PANTHER" id="PTHR37299:SF3">
    <property type="entry name" value="STAGE 0 SPORULATION PROTEIN A HOMOLOG"/>
    <property type="match status" value="1"/>
</dbReference>
<protein>
    <submittedName>
        <fullName evidence="5">Transcriptional regulatory protein YpdB</fullName>
    </submittedName>
</protein>
<dbReference type="Gene3D" id="2.40.50.1020">
    <property type="entry name" value="LytTr DNA-binding domain"/>
    <property type="match status" value="1"/>
</dbReference>
<feature type="domain" description="HTH LytTR-type" evidence="4">
    <location>
        <begin position="41"/>
        <end position="138"/>
    </location>
</feature>
<dbReference type="InterPro" id="IPR046947">
    <property type="entry name" value="LytR-like"/>
</dbReference>
<dbReference type="PROSITE" id="PS50930">
    <property type="entry name" value="HTH_LYTTR"/>
    <property type="match status" value="1"/>
</dbReference>
<evidence type="ECO:0000259" key="4">
    <source>
        <dbReference type="PROSITE" id="PS50930"/>
    </source>
</evidence>
<dbReference type="GO" id="GO:0000156">
    <property type="term" value="F:phosphorelay response regulator activity"/>
    <property type="evidence" value="ECO:0007669"/>
    <property type="project" value="InterPro"/>
</dbReference>
<evidence type="ECO:0000256" key="1">
    <source>
        <dbReference type="ARBA" id="ARBA00022490"/>
    </source>
</evidence>